<accession>A0AAE1ZB28</accession>
<keyword evidence="3" id="KW-1185">Reference proteome</keyword>
<organism evidence="2 3">
    <name type="scientific">Schistosoma mekongi</name>
    <name type="common">Parasitic worm</name>
    <dbReference type="NCBI Taxonomy" id="38744"/>
    <lineage>
        <taxon>Eukaryota</taxon>
        <taxon>Metazoa</taxon>
        <taxon>Spiralia</taxon>
        <taxon>Lophotrochozoa</taxon>
        <taxon>Platyhelminthes</taxon>
        <taxon>Trematoda</taxon>
        <taxon>Digenea</taxon>
        <taxon>Strigeidida</taxon>
        <taxon>Schistosomatoidea</taxon>
        <taxon>Schistosomatidae</taxon>
        <taxon>Schistosoma</taxon>
    </lineage>
</organism>
<comment type="caution">
    <text evidence="2">The sequence shown here is derived from an EMBL/GenBank/DDBJ whole genome shotgun (WGS) entry which is preliminary data.</text>
</comment>
<keyword evidence="1" id="KW-0472">Membrane</keyword>
<evidence type="ECO:0000256" key="1">
    <source>
        <dbReference type="SAM" id="Phobius"/>
    </source>
</evidence>
<name>A0AAE1ZB28_SCHME</name>
<evidence type="ECO:0000313" key="3">
    <source>
        <dbReference type="Proteomes" id="UP001292079"/>
    </source>
</evidence>
<dbReference type="AlphaFoldDB" id="A0AAE1ZB28"/>
<sequence>MIKYTHLIFLIVGQFTLNNHIVWTSEKNCYFPSYIHHSPESIWMTDYTVDNLHQSMPNSHSNKYLPKTSLIYSIDLPKELYNYKLNFLNLQYGWLQMLFTKDSNHAWLFISCYHIVCTKHSIYFTSLLKYFINICNINEYTTNYKNDNTTNYKSNIQWYNITNTKCMNYTTIKNNTNNSNNNNNNNNNVKSNEQSLLGYVKISCSWQLDRNIYLVQYTNSYGGSIYQCVKFEPVNELESVSVFNLFLSEYTSPTADLTLCHPRAFKHDPSKWIATLPSYTESNTPLCPISGGFQINQILDLRNNEILCEPNVYATLESECMPGEGILWTFPQPHCNPFIQNYKTQFQCHSTWRSHQLNYILVYRQINQHTYEFYQLVYIQLPVELSTESKIYGRFSPIWIIHGLQTDRIIEQIIISRSYELNSIERYSSPLKNFILQNTSIKIYEVQIRRAFGNCDDERVSCIHGCEHNARNQFFCHRSCLIPGQICNTNYDSCKFHSNYHGLWDLIEPISIHDTITTYEHLSSRLIAQFFIKNNTLIISSINDIFYTMNLYCVKEIQESFYDRYILRSDYQINGCHSRDLCLEVYRGNKNDFESSSSVNSILYRISVGGKHLLTDVCQFNTDNQLYGHIIYPLKANILIRNTADNNVLNSIGVTKCGLYQLRLTGTLYILSHELIQFGNHINLFNKTNKHLVNNHSNITTYLNTKLFNSNDNNDVVVNDDDDDDEKNYQGPCFIEISDFNSNLGITGEFDNILRIRHHCESTSYPSIFKSDHQCIASFNIDGISTISTSYLLLITYLKITDQYYCLIIQTNRDDTMKSNYTIFMYHSPQCQYKTTPFENIKLDESKAFAKLILTSEQQNDNSSKLLKKNLHRFTMLTQHQHQQINNTTRFKALRFLSKPVKKTRSFFVINNNNNNKLICCSFYALHNNLLLLFLTLLIILYN</sequence>
<dbReference type="EMBL" id="JALJAT010000004">
    <property type="protein sequence ID" value="KAK4470189.1"/>
    <property type="molecule type" value="Genomic_DNA"/>
</dbReference>
<proteinExistence type="predicted"/>
<protein>
    <submittedName>
        <fullName evidence="2">Uncharacterized protein</fullName>
    </submittedName>
</protein>
<feature type="transmembrane region" description="Helical" evidence="1">
    <location>
        <begin position="923"/>
        <end position="942"/>
    </location>
</feature>
<reference evidence="2" key="1">
    <citation type="submission" date="2022-04" db="EMBL/GenBank/DDBJ databases">
        <authorList>
            <person name="Xu L."/>
            <person name="Lv Z."/>
        </authorList>
    </citation>
    <scope>NUCLEOTIDE SEQUENCE</scope>
    <source>
        <strain evidence="2">LV_2022a</strain>
    </source>
</reference>
<gene>
    <name evidence="2" type="ORF">MN116_005767</name>
</gene>
<reference evidence="2" key="2">
    <citation type="journal article" date="2023" name="Infect Dis Poverty">
        <title>Chromosome-scale genome of the human blood fluke Schistosoma mekongi and its implications for public health.</title>
        <authorList>
            <person name="Zhou M."/>
            <person name="Xu L."/>
            <person name="Xu D."/>
            <person name="Chen W."/>
            <person name="Khan J."/>
            <person name="Hu Y."/>
            <person name="Huang H."/>
            <person name="Wei H."/>
            <person name="Zhang Y."/>
            <person name="Chusongsang P."/>
            <person name="Tanasarnprasert K."/>
            <person name="Hu X."/>
            <person name="Limpanont Y."/>
            <person name="Lv Z."/>
        </authorList>
    </citation>
    <scope>NUCLEOTIDE SEQUENCE</scope>
    <source>
        <strain evidence="2">LV_2022a</strain>
    </source>
</reference>
<keyword evidence="1" id="KW-0812">Transmembrane</keyword>
<evidence type="ECO:0000313" key="2">
    <source>
        <dbReference type="EMBL" id="KAK4470189.1"/>
    </source>
</evidence>
<keyword evidence="1" id="KW-1133">Transmembrane helix</keyword>
<dbReference type="Proteomes" id="UP001292079">
    <property type="component" value="Unassembled WGS sequence"/>
</dbReference>